<evidence type="ECO:0000313" key="5">
    <source>
        <dbReference type="Proteomes" id="UP001519309"/>
    </source>
</evidence>
<dbReference type="KEGG" id="sgs:AVL59_00060"/>
<reference evidence="3 5" key="2">
    <citation type="submission" date="2021-03" db="EMBL/GenBank/DDBJ databases">
        <title>Genomic Encyclopedia of Type Strains, Phase IV (KMG-IV): sequencing the most valuable type-strain genomes for metagenomic binning, comparative biology and taxonomic classification.</title>
        <authorList>
            <person name="Goeker M."/>
        </authorList>
    </citation>
    <scope>NUCLEOTIDE SEQUENCE [LARGE SCALE GENOMIC DNA]</scope>
    <source>
        <strain evidence="3 5">DSM 40499</strain>
    </source>
</reference>
<dbReference type="EMBL" id="CP016279">
    <property type="protein sequence ID" value="ANP48171.1"/>
    <property type="molecule type" value="Genomic_DNA"/>
</dbReference>
<dbReference type="STRING" id="68214.AVL59_00060"/>
<protein>
    <submittedName>
        <fullName evidence="2">Uncharacterized protein</fullName>
    </submittedName>
</protein>
<dbReference type="Proteomes" id="UP001519309">
    <property type="component" value="Unassembled WGS sequence"/>
</dbReference>
<feature type="region of interest" description="Disordered" evidence="1">
    <location>
        <begin position="71"/>
        <end position="106"/>
    </location>
</feature>
<feature type="compositionally biased region" description="Low complexity" evidence="1">
    <location>
        <begin position="76"/>
        <end position="88"/>
    </location>
</feature>
<dbReference type="Proteomes" id="UP000092659">
    <property type="component" value="Chromosome"/>
</dbReference>
<evidence type="ECO:0000256" key="1">
    <source>
        <dbReference type="SAM" id="MobiDB-lite"/>
    </source>
</evidence>
<organism evidence="2 4">
    <name type="scientific">Streptomyces griseochromogenes</name>
    <dbReference type="NCBI Taxonomy" id="68214"/>
    <lineage>
        <taxon>Bacteria</taxon>
        <taxon>Bacillati</taxon>
        <taxon>Actinomycetota</taxon>
        <taxon>Actinomycetes</taxon>
        <taxon>Kitasatosporales</taxon>
        <taxon>Streptomycetaceae</taxon>
        <taxon>Streptomyces</taxon>
    </lineage>
</organism>
<dbReference type="EMBL" id="JAGGLP010000007">
    <property type="protein sequence ID" value="MBP2050911.1"/>
    <property type="molecule type" value="Genomic_DNA"/>
</dbReference>
<dbReference type="AlphaFoldDB" id="A0A1B1ANP9"/>
<accession>A0A1B1ANP9</accession>
<feature type="compositionally biased region" description="Basic and acidic residues" evidence="1">
    <location>
        <begin position="92"/>
        <end position="106"/>
    </location>
</feature>
<reference evidence="2 4" key="1">
    <citation type="submission" date="2016-06" db="EMBL/GenBank/DDBJ databases">
        <title>Complete genome sequence of Streptomyces griseochromogenes ATCC 14511, the Blasticidin S producer.</title>
        <authorList>
            <person name="Wu L."/>
        </authorList>
    </citation>
    <scope>NUCLEOTIDE SEQUENCE [LARGE SCALE GENOMIC DNA]</scope>
    <source>
        <strain evidence="2 4">ATCC 14511</strain>
    </source>
</reference>
<name>A0A1B1ANP9_9ACTN</name>
<proteinExistence type="predicted"/>
<dbReference type="RefSeq" id="WP_067299157.1">
    <property type="nucleotide sequence ID" value="NZ_CP016279.1"/>
</dbReference>
<evidence type="ECO:0000313" key="2">
    <source>
        <dbReference type="EMBL" id="ANP48171.1"/>
    </source>
</evidence>
<evidence type="ECO:0000313" key="3">
    <source>
        <dbReference type="EMBL" id="MBP2050911.1"/>
    </source>
</evidence>
<evidence type="ECO:0000313" key="4">
    <source>
        <dbReference type="Proteomes" id="UP000092659"/>
    </source>
</evidence>
<keyword evidence="5" id="KW-1185">Reference proteome</keyword>
<gene>
    <name evidence="2" type="ORF">AVL59_00060</name>
    <name evidence="3" type="ORF">J2Z21_003861</name>
</gene>
<sequence>MVKHPECPQPTGVPRWVAMFYHPAQASWRVGAESPDRAPVLYAVGDMAQTVRARGDEVTVALWGPRDGAWQRFDTAAGRPAAPAPSRRSSPRRPEEPARLAERMSDRRHQVLMAGLGKAGLYDLSPEDEDAVRALVERLDEPMVRRVAHWLSTAGGREPGSPADR</sequence>